<evidence type="ECO:0000313" key="3">
    <source>
        <dbReference type="Proteomes" id="UP000013165"/>
    </source>
</evidence>
<dbReference type="GO" id="GO:0003677">
    <property type="term" value="F:DNA binding"/>
    <property type="evidence" value="ECO:0007669"/>
    <property type="project" value="UniProtKB-KW"/>
</dbReference>
<keyword evidence="2" id="KW-0238">DNA-binding</keyword>
<dbReference type="PATRIC" id="fig|626887.3.peg.882"/>
<feature type="compositionally biased region" description="Polar residues" evidence="1">
    <location>
        <begin position="147"/>
        <end position="157"/>
    </location>
</feature>
<proteinExistence type="predicted"/>
<dbReference type="STRING" id="626887.J057_04481"/>
<dbReference type="Pfam" id="PF25759">
    <property type="entry name" value="HP1_ORF34"/>
    <property type="match status" value="1"/>
</dbReference>
<sequence length="190" mass="20081">MILSNGDTEYLVPGKDLSVSLAMPLARKDISGQTSSTDTVTAGNKAKKLSVALTLTFAEGNALRRLSSVAEAIDDSGDPLTYTIADDLAEAMNIRQVRFAESLRVDPQTGKRAWTVRFTLAEHLSVAEKREQRAEEPTPNARETAGENVSASNTSAAVPNGVQMTGFEQFLSSVDKALPQAPGGNGNASA</sequence>
<organism evidence="2 3">
    <name type="scientific">Marinobacter nanhaiticus D15-8W</name>
    <dbReference type="NCBI Taxonomy" id="626887"/>
    <lineage>
        <taxon>Bacteria</taxon>
        <taxon>Pseudomonadati</taxon>
        <taxon>Pseudomonadota</taxon>
        <taxon>Gammaproteobacteria</taxon>
        <taxon>Pseudomonadales</taxon>
        <taxon>Marinobacteraceae</taxon>
        <taxon>Marinobacter</taxon>
    </lineage>
</organism>
<protein>
    <submittedName>
        <fullName evidence="2">DNA-binding protein</fullName>
    </submittedName>
</protein>
<gene>
    <name evidence="2" type="ORF">J057_04481</name>
</gene>
<keyword evidence="3" id="KW-1185">Reference proteome</keyword>
<dbReference type="InterPro" id="IPR057869">
    <property type="entry name" value="HP1_YO34"/>
</dbReference>
<dbReference type="EMBL" id="APLQ01000011">
    <property type="protein sequence ID" value="ENO14577.1"/>
    <property type="molecule type" value="Genomic_DNA"/>
</dbReference>
<dbReference type="HOGENOM" id="CLU_120897_1_0_6"/>
<reference evidence="2 3" key="1">
    <citation type="journal article" date="2013" name="Genome Announc.">
        <title>Genome Sequence of the Polycyclic Aromatic Hydrocarbon-Degrading Bacterium Strain Marinobacter nanhaiticus D15-8WT.</title>
        <authorList>
            <person name="Cui Z."/>
            <person name="Gao W."/>
            <person name="Li Q."/>
            <person name="Xu G."/>
            <person name="Zheng L."/>
        </authorList>
    </citation>
    <scope>NUCLEOTIDE SEQUENCE [LARGE SCALE GENOMIC DNA]</scope>
    <source>
        <strain evidence="2 3">D15-8W</strain>
    </source>
</reference>
<dbReference type="OrthoDB" id="6314079at2"/>
<comment type="caution">
    <text evidence="2">The sequence shown here is derived from an EMBL/GenBank/DDBJ whole genome shotgun (WGS) entry which is preliminary data.</text>
</comment>
<dbReference type="Proteomes" id="UP000013165">
    <property type="component" value="Unassembled WGS sequence"/>
</dbReference>
<accession>N6WU60</accession>
<evidence type="ECO:0000313" key="2">
    <source>
        <dbReference type="EMBL" id="ENO14577.1"/>
    </source>
</evidence>
<name>N6WU60_9GAMM</name>
<feature type="compositionally biased region" description="Basic and acidic residues" evidence="1">
    <location>
        <begin position="127"/>
        <end position="136"/>
    </location>
</feature>
<feature type="region of interest" description="Disordered" evidence="1">
    <location>
        <begin position="127"/>
        <end position="161"/>
    </location>
</feature>
<dbReference type="AlphaFoldDB" id="N6WU60"/>
<evidence type="ECO:0000256" key="1">
    <source>
        <dbReference type="SAM" id="MobiDB-lite"/>
    </source>
</evidence>
<dbReference type="RefSeq" id="WP_004578874.1">
    <property type="nucleotide sequence ID" value="NZ_AP028878.1"/>
</dbReference>
<dbReference type="eggNOG" id="ENOG50337U1">
    <property type="taxonomic scope" value="Bacteria"/>
</dbReference>